<gene>
    <name evidence="2" type="ORF">E7811_11775</name>
</gene>
<proteinExistence type="predicted"/>
<evidence type="ECO:0000256" key="1">
    <source>
        <dbReference type="SAM" id="SignalP"/>
    </source>
</evidence>
<evidence type="ECO:0000313" key="2">
    <source>
        <dbReference type="EMBL" id="THD82832.1"/>
    </source>
</evidence>
<protein>
    <submittedName>
        <fullName evidence="2">Uncharacterized protein</fullName>
    </submittedName>
</protein>
<reference evidence="2 3" key="1">
    <citation type="submission" date="2019-04" db="EMBL/GenBank/DDBJ databases">
        <title>Draft genome sequence of Gemmobacter aestuarii sp. nov.</title>
        <authorList>
            <person name="Hameed A."/>
            <person name="Lin S.-Y."/>
            <person name="Shahina M."/>
            <person name="Lai W.-A."/>
            <person name="Young C.-C."/>
        </authorList>
    </citation>
    <scope>NUCLEOTIDE SEQUENCE [LARGE SCALE GENOMIC DNA]</scope>
    <source>
        <strain evidence="2 3">CC-PW-75</strain>
    </source>
</reference>
<dbReference type="EMBL" id="SSND01000003">
    <property type="protein sequence ID" value="THD82832.1"/>
    <property type="molecule type" value="Genomic_DNA"/>
</dbReference>
<keyword evidence="3" id="KW-1185">Reference proteome</keyword>
<dbReference type="AlphaFoldDB" id="A0A4S3MM06"/>
<feature type="chain" id="PRO_5020215864" evidence="1">
    <location>
        <begin position="21"/>
        <end position="122"/>
    </location>
</feature>
<accession>A0A4S3MM06</accession>
<sequence>MKALGIIGVGVAGVLSACVAAPAAKAPSGAAVARAGAAPVVLDGVSYETSVQPGPPGTILLRMGAVQAQGMTVSIRPAAMYQGKAAKDVAAAACAQAGGRFNPAVTGRFAGGETWEFRGACA</sequence>
<evidence type="ECO:0000313" key="3">
    <source>
        <dbReference type="Proteomes" id="UP000309450"/>
    </source>
</evidence>
<name>A0A4S3MM06_9RHOB</name>
<comment type="caution">
    <text evidence="2">The sequence shown here is derived from an EMBL/GenBank/DDBJ whole genome shotgun (WGS) entry which is preliminary data.</text>
</comment>
<dbReference type="Proteomes" id="UP000309450">
    <property type="component" value="Unassembled WGS sequence"/>
</dbReference>
<feature type="signal peptide" evidence="1">
    <location>
        <begin position="1"/>
        <end position="20"/>
    </location>
</feature>
<keyword evidence="1" id="KW-0732">Signal</keyword>
<organism evidence="2 3">
    <name type="scientific">Aliigemmobacter aestuarii</name>
    <dbReference type="NCBI Taxonomy" id="1445661"/>
    <lineage>
        <taxon>Bacteria</taxon>
        <taxon>Pseudomonadati</taxon>
        <taxon>Pseudomonadota</taxon>
        <taxon>Alphaproteobacteria</taxon>
        <taxon>Rhodobacterales</taxon>
        <taxon>Paracoccaceae</taxon>
        <taxon>Aliigemmobacter</taxon>
    </lineage>
</organism>
<dbReference type="OrthoDB" id="7876059at2"/>
<dbReference type="RefSeq" id="WP_136394859.1">
    <property type="nucleotide sequence ID" value="NZ_SSND01000003.1"/>
</dbReference>
<dbReference type="PROSITE" id="PS51257">
    <property type="entry name" value="PROKAR_LIPOPROTEIN"/>
    <property type="match status" value="1"/>
</dbReference>